<feature type="region of interest" description="Disordered" evidence="1">
    <location>
        <begin position="432"/>
        <end position="554"/>
    </location>
</feature>
<dbReference type="GO" id="GO:1990259">
    <property type="term" value="F:histone H2AQ104 methyltransferase activity"/>
    <property type="evidence" value="ECO:0007669"/>
    <property type="project" value="TreeGrafter"/>
</dbReference>
<gene>
    <name evidence="3" type="ORF">N7468_009563</name>
</gene>
<reference evidence="3" key="2">
    <citation type="journal article" date="2023" name="IMA Fungus">
        <title>Comparative genomic study of the Penicillium genus elucidates a diverse pangenome and 15 lateral gene transfer events.</title>
        <authorList>
            <person name="Petersen C."/>
            <person name="Sorensen T."/>
            <person name="Nielsen M.R."/>
            <person name="Sondergaard T.E."/>
            <person name="Sorensen J.L."/>
            <person name="Fitzpatrick D.A."/>
            <person name="Frisvad J.C."/>
            <person name="Nielsen K.L."/>
        </authorList>
    </citation>
    <scope>NUCLEOTIDE SEQUENCE</scope>
    <source>
        <strain evidence="3">IBT 19713</strain>
    </source>
</reference>
<dbReference type="GO" id="GO:0008649">
    <property type="term" value="F:rRNA methyltransferase activity"/>
    <property type="evidence" value="ECO:0007669"/>
    <property type="project" value="TreeGrafter"/>
</dbReference>
<feature type="domain" description="Swiss Army Knife RNA repair protein HAD" evidence="2">
    <location>
        <begin position="66"/>
        <end position="272"/>
    </location>
</feature>
<dbReference type="GO" id="GO:0003723">
    <property type="term" value="F:RNA binding"/>
    <property type="evidence" value="ECO:0007669"/>
    <property type="project" value="TreeGrafter"/>
</dbReference>
<dbReference type="InterPro" id="IPR018812">
    <property type="entry name" value="SAK_HAD"/>
</dbReference>
<dbReference type="GeneID" id="83206162"/>
<dbReference type="PANTHER" id="PTHR10335">
    <property type="entry name" value="RRNA 2-O-METHYLTRANSFERASE FIBRILLARIN"/>
    <property type="match status" value="1"/>
</dbReference>
<reference evidence="3" key="1">
    <citation type="submission" date="2022-11" db="EMBL/GenBank/DDBJ databases">
        <authorList>
            <person name="Petersen C."/>
        </authorList>
    </citation>
    <scope>NUCLEOTIDE SEQUENCE</scope>
    <source>
        <strain evidence="3">IBT 19713</strain>
    </source>
</reference>
<proteinExistence type="predicted"/>
<evidence type="ECO:0000259" key="2">
    <source>
        <dbReference type="Pfam" id="PF10307"/>
    </source>
</evidence>
<sequence>MMRSAKAVVSERGPPGHGTSSAVEPQQPQHTVTMLKRWSVANKELPAVSQIKSIHVYDFDNTLFLTPLPNPQLWQSNVIGQLQSQDFFTQRKGWWHDPEMLEATGKGIEEEEPLGWPGWWNEQIVSLVQMSMDQKDVLTVLLTGRGEVAFSDLIKRIVASRRLEFDLIALKPEVGPNAQRFPSTMGFKQAFFTDLLLTYKEAQDIRVYEDRLHHAKAFRQFFEEMNKRFLSRDIPLNRNVINAEVIEVFEGVTYLDPVIEVAQVQRMINVHNTASQNASLGRSSFLRIRKTTIYTGYLVAKEDSARLIEHVLAPIIPSGLAESNDLRYMANNILIVPRPASQSVLAKAGGMGKKVTWKVTGTAAYENRVFAARVEPVPSTEQYFSENDPPLIVLAARKGARPVEASNIKNWQPSPPDNPVTFNTEVGEKATLRIEADTPAQDRSKHNPNKRRFQPDDDGLRPQTQGQGSHSSQRPGGQFDAAPRRGGNNNRGRGNFGNVRGRGARGGRGQGGRGGRGRGGHGQGPGNHYRSLDDASNFEGTNDNSNQAVGYMDY</sequence>
<dbReference type="PANTHER" id="PTHR10335:SF23">
    <property type="entry name" value="OB FOLD-CONTAINING PROTEIN, NUCLEIC ACID BINDING"/>
    <property type="match status" value="1"/>
</dbReference>
<dbReference type="EMBL" id="JAPQKS010000007">
    <property type="protein sequence ID" value="KAJ5220359.1"/>
    <property type="molecule type" value="Genomic_DNA"/>
</dbReference>
<comment type="caution">
    <text evidence="3">The sequence shown here is derived from an EMBL/GenBank/DDBJ whole genome shotgun (WGS) entry which is preliminary data.</text>
</comment>
<dbReference type="Pfam" id="PF10307">
    <property type="entry name" value="HAD_SAK_1"/>
    <property type="match status" value="1"/>
</dbReference>
<dbReference type="RefSeq" id="XP_058327189.1">
    <property type="nucleotide sequence ID" value="XM_058478859.1"/>
</dbReference>
<feature type="compositionally biased region" description="Basic and acidic residues" evidence="1">
    <location>
        <begin position="432"/>
        <end position="445"/>
    </location>
</feature>
<dbReference type="GO" id="GO:0032040">
    <property type="term" value="C:small-subunit processome"/>
    <property type="evidence" value="ECO:0007669"/>
    <property type="project" value="TreeGrafter"/>
</dbReference>
<feature type="compositionally biased region" description="Low complexity" evidence="1">
    <location>
        <begin position="484"/>
        <end position="501"/>
    </location>
</feature>
<organism evidence="3 4">
    <name type="scientific">Penicillium chermesinum</name>
    <dbReference type="NCBI Taxonomy" id="63820"/>
    <lineage>
        <taxon>Eukaryota</taxon>
        <taxon>Fungi</taxon>
        <taxon>Dikarya</taxon>
        <taxon>Ascomycota</taxon>
        <taxon>Pezizomycotina</taxon>
        <taxon>Eurotiomycetes</taxon>
        <taxon>Eurotiomycetidae</taxon>
        <taxon>Eurotiales</taxon>
        <taxon>Aspergillaceae</taxon>
        <taxon>Penicillium</taxon>
    </lineage>
</organism>
<dbReference type="Proteomes" id="UP001150941">
    <property type="component" value="Unassembled WGS sequence"/>
</dbReference>
<evidence type="ECO:0000256" key="1">
    <source>
        <dbReference type="SAM" id="MobiDB-lite"/>
    </source>
</evidence>
<evidence type="ECO:0000313" key="3">
    <source>
        <dbReference type="EMBL" id="KAJ5220359.1"/>
    </source>
</evidence>
<evidence type="ECO:0000313" key="4">
    <source>
        <dbReference type="Proteomes" id="UP001150941"/>
    </source>
</evidence>
<protein>
    <recommendedName>
        <fullName evidence="2">Swiss Army Knife RNA repair protein HAD domain-containing protein</fullName>
    </recommendedName>
</protein>
<dbReference type="GO" id="GO:0000494">
    <property type="term" value="P:box C/D sno(s)RNA 3'-end processing"/>
    <property type="evidence" value="ECO:0007669"/>
    <property type="project" value="TreeGrafter"/>
</dbReference>
<feature type="compositionally biased region" description="Polar residues" evidence="1">
    <location>
        <begin position="18"/>
        <end position="29"/>
    </location>
</feature>
<feature type="compositionally biased region" description="Polar residues" evidence="1">
    <location>
        <begin position="538"/>
        <end position="548"/>
    </location>
</feature>
<accession>A0A9W9NKH5</accession>
<feature type="compositionally biased region" description="Polar residues" evidence="1">
    <location>
        <begin position="462"/>
        <end position="475"/>
    </location>
</feature>
<dbReference type="GO" id="GO:0031428">
    <property type="term" value="C:box C/D methylation guide snoRNP complex"/>
    <property type="evidence" value="ECO:0007669"/>
    <property type="project" value="TreeGrafter"/>
</dbReference>
<keyword evidence="4" id="KW-1185">Reference proteome</keyword>
<feature type="compositionally biased region" description="Gly residues" evidence="1">
    <location>
        <begin position="504"/>
        <end position="514"/>
    </location>
</feature>
<feature type="region of interest" description="Disordered" evidence="1">
    <location>
        <begin position="1"/>
        <end position="29"/>
    </location>
</feature>
<name>A0A9W9NKH5_9EURO</name>
<dbReference type="AlphaFoldDB" id="A0A9W9NKH5"/>
<dbReference type="OrthoDB" id="5596992at2759"/>